<gene>
    <name evidence="3" type="ORF">BC349_08365</name>
</gene>
<dbReference type="PANTHER" id="PTHR30448:SF0">
    <property type="entry name" value="RNASE ADAPTER PROTEIN RAPZ"/>
    <property type="match status" value="1"/>
</dbReference>
<dbReference type="Pfam" id="PF01636">
    <property type="entry name" value="APH"/>
    <property type="match status" value="1"/>
</dbReference>
<comment type="caution">
    <text evidence="3">The sequence shown here is derived from an EMBL/GenBank/DDBJ whole genome shotgun (WGS) entry which is preliminary data.</text>
</comment>
<evidence type="ECO:0000259" key="2">
    <source>
        <dbReference type="Pfam" id="PF22740"/>
    </source>
</evidence>
<dbReference type="InterPro" id="IPR005337">
    <property type="entry name" value="RapZ-like"/>
</dbReference>
<accession>A0ABR7M7P5</accession>
<feature type="domain" description="RapZ C-terminal" evidence="2">
    <location>
        <begin position="356"/>
        <end position="478"/>
    </location>
</feature>
<dbReference type="Proteomes" id="UP000765802">
    <property type="component" value="Unassembled WGS sequence"/>
</dbReference>
<dbReference type="InterPro" id="IPR053931">
    <property type="entry name" value="RapZ_C"/>
</dbReference>
<dbReference type="RefSeq" id="WP_187256372.1">
    <property type="nucleotide sequence ID" value="NZ_JBHULF010000014.1"/>
</dbReference>
<evidence type="ECO:0008006" key="5">
    <source>
        <dbReference type="Google" id="ProtNLM"/>
    </source>
</evidence>
<evidence type="ECO:0000313" key="4">
    <source>
        <dbReference type="Proteomes" id="UP000765802"/>
    </source>
</evidence>
<protein>
    <recommendedName>
        <fullName evidence="5">Aminoglycoside phosphotransferase domain-containing protein</fullName>
    </recommendedName>
</protein>
<dbReference type="Pfam" id="PF22740">
    <property type="entry name" value="PapZ_C"/>
    <property type="match status" value="1"/>
</dbReference>
<proteinExistence type="predicted"/>
<evidence type="ECO:0000259" key="1">
    <source>
        <dbReference type="Pfam" id="PF01636"/>
    </source>
</evidence>
<dbReference type="Gene3D" id="3.90.1200.10">
    <property type="match status" value="1"/>
</dbReference>
<dbReference type="InterPro" id="IPR002575">
    <property type="entry name" value="Aminoglycoside_PTrfase"/>
</dbReference>
<feature type="domain" description="Aminoglycoside phosphotransferase" evidence="1">
    <location>
        <begin position="29"/>
        <end position="257"/>
    </location>
</feature>
<dbReference type="Gene3D" id="3.30.200.20">
    <property type="entry name" value="Phosphorylase Kinase, domain 1"/>
    <property type="match status" value="1"/>
</dbReference>
<sequence>MEQIIQQITDLWFDTRGKKAAEVTKLPQSGSDRMYFRVTGEASATGATATAIATYNPHLKENQTFMAFTESLRSAGCPVANVLKVNTAGDIYFQEDFGDTSLLNLLEQHGYNDYVYSLFQQSLAKLAHLQIKGGENIDYGYCLTAHEFGKQAILSDLLYFKYYFLDTLKFPYDKQALLDDFEALSTYLTHTENKHFMFRDFQSRNIMVKDDQVHFIDYQGGMLGALQYDVASLLWQARADLPEEWKNSLLDYYIGEAGRHLSQPLDAALFTAQYNGYVLIRLLQVLGAYGFRGFFQRKAQFLTSIPLALRNLKAFTGNRKMGIAVPEFDRCLQFCTSDEVINRFEPLRADDSTPLVVHIHSFSYRKGIPHDPSENGGGFVFDCRGILNPGRLPEFKTQTGRDKAVKDFLEQRTAMPDFLNSVFDLVDITVADFIKRGFASLQVNFGCTGGQHRSVYAADALARHLRNKFGVKIELLHIEQESKAWVNG</sequence>
<keyword evidence="4" id="KW-1185">Reference proteome</keyword>
<dbReference type="EMBL" id="MBUA01000012">
    <property type="protein sequence ID" value="MBC6491041.1"/>
    <property type="molecule type" value="Genomic_DNA"/>
</dbReference>
<evidence type="ECO:0000313" key="3">
    <source>
        <dbReference type="EMBL" id="MBC6491041.1"/>
    </source>
</evidence>
<reference evidence="3 4" key="1">
    <citation type="submission" date="2016-07" db="EMBL/GenBank/DDBJ databases">
        <title>Genome analysis of Flavihumibacter stibioxidans YS-17.</title>
        <authorList>
            <person name="Shi K."/>
            <person name="Han Y."/>
            <person name="Wang G."/>
        </authorList>
    </citation>
    <scope>NUCLEOTIDE SEQUENCE [LARGE SCALE GENOMIC DNA]</scope>
    <source>
        <strain evidence="3 4">YS-17</strain>
    </source>
</reference>
<name>A0ABR7M7P5_9BACT</name>
<dbReference type="PANTHER" id="PTHR30448">
    <property type="entry name" value="RNASE ADAPTER PROTEIN RAPZ"/>
    <property type="match status" value="1"/>
</dbReference>
<dbReference type="SUPFAM" id="SSF56112">
    <property type="entry name" value="Protein kinase-like (PK-like)"/>
    <property type="match status" value="1"/>
</dbReference>
<organism evidence="3 4">
    <name type="scientific">Flavihumibacter stibioxidans</name>
    <dbReference type="NCBI Taxonomy" id="1834163"/>
    <lineage>
        <taxon>Bacteria</taxon>
        <taxon>Pseudomonadati</taxon>
        <taxon>Bacteroidota</taxon>
        <taxon>Chitinophagia</taxon>
        <taxon>Chitinophagales</taxon>
        <taxon>Chitinophagaceae</taxon>
        <taxon>Flavihumibacter</taxon>
    </lineage>
</organism>
<dbReference type="InterPro" id="IPR011009">
    <property type="entry name" value="Kinase-like_dom_sf"/>
</dbReference>